<comment type="subcellular location">
    <subcellularLocation>
        <location evidence="1">Membrane</location>
        <topology evidence="1">Single-pass membrane protein</topology>
    </subcellularLocation>
</comment>
<evidence type="ECO:0000256" key="2">
    <source>
        <dbReference type="ARBA" id="ARBA00009477"/>
    </source>
</evidence>
<sequence length="434" mass="47888">MNTLQPDQLHFVQEDEFLPSISPWISMGGMVLVLVFGAAVAISSTLKFSITVKAPAAIRPAGGLSIVQSGIDGTITHINVEENQVVKKGDLFAQLDDSGLQTRKSQLQGDIQSITLQRYQINAQLRALDHQIIAETRLVSRSIAAAEANLTSHRRRYQDLKISTEADLEEAQAGYHLASEEYLRFKELEESGAIAKLQVKEKEASLKAASARIKRLKAATNPSDATIDQALEQIAQEKARGSVTLAGLNQQKEQLMRTRIEAQKQLQRTQKELQQIDNELKGTKIRAPIDGTVLQLNLRNPGQVVQPGIPIAQIAPRNAPLIIKARVNAQDINQVKTGQMVQMRVSACPYTDYGTLQGTVMNVSPDAIPVNDASGPATSPAFYEVTVQPRTLYMGNQQRWCRLQFGMEGRADIVSRQETVLQFVLKKARLMSNF</sequence>
<dbReference type="PANTHER" id="PTHR30386">
    <property type="entry name" value="MEMBRANE FUSION SUBUNIT OF EMRAB-TOLC MULTIDRUG EFFLUX PUMP"/>
    <property type="match status" value="1"/>
</dbReference>
<evidence type="ECO:0000313" key="10">
    <source>
        <dbReference type="EMBL" id="ABW26779.1"/>
    </source>
</evidence>
<dbReference type="InterPro" id="IPR050739">
    <property type="entry name" value="MFP"/>
</dbReference>
<dbReference type="InterPro" id="IPR058982">
    <property type="entry name" value="Beta-barrel_AprE"/>
</dbReference>
<accession>B0CC94</accession>
<feature type="transmembrane region" description="Helical" evidence="7">
    <location>
        <begin position="24"/>
        <end position="43"/>
    </location>
</feature>
<feature type="domain" description="Multidrug resistance protein MdtA-like barrel-sandwich hybrid" evidence="8">
    <location>
        <begin position="67"/>
        <end position="308"/>
    </location>
</feature>
<feature type="coiled-coil region" evidence="6">
    <location>
        <begin position="245"/>
        <end position="286"/>
    </location>
</feature>
<dbReference type="SUPFAM" id="SSF111369">
    <property type="entry name" value="HlyD-like secretion proteins"/>
    <property type="match status" value="1"/>
</dbReference>
<reference evidence="10 11" key="1">
    <citation type="journal article" date="2008" name="Proc. Natl. Acad. Sci. U.S.A.">
        <title>Niche adaptation and genome expansion in the chlorophyll d-producing cyanobacterium Acaryochloris marina.</title>
        <authorList>
            <person name="Swingley W.D."/>
            <person name="Chen M."/>
            <person name="Cheung P.C."/>
            <person name="Conrad A.L."/>
            <person name="Dejesa L.C."/>
            <person name="Hao J."/>
            <person name="Honchak B.M."/>
            <person name="Karbach L.E."/>
            <person name="Kurdoglu A."/>
            <person name="Lahiri S."/>
            <person name="Mastrian S.D."/>
            <person name="Miyashita H."/>
            <person name="Page L."/>
            <person name="Ramakrishna P."/>
            <person name="Satoh S."/>
            <person name="Sattley W.M."/>
            <person name="Shimada Y."/>
            <person name="Taylor H.L."/>
            <person name="Tomo T."/>
            <person name="Tsuchiya T."/>
            <person name="Wang Z.T."/>
            <person name="Raymond J."/>
            <person name="Mimuro M."/>
            <person name="Blankenship R.E."/>
            <person name="Touchman J.W."/>
        </authorList>
    </citation>
    <scope>NUCLEOTIDE SEQUENCE [LARGE SCALE GENOMIC DNA]</scope>
    <source>
        <strain evidence="11">MBIC 11017</strain>
    </source>
</reference>
<dbReference type="EMBL" id="CP000828">
    <property type="protein sequence ID" value="ABW26779.1"/>
    <property type="molecule type" value="Genomic_DNA"/>
</dbReference>
<gene>
    <name evidence="10" type="ordered locus">AM1_1758</name>
</gene>
<dbReference type="GO" id="GO:0016020">
    <property type="term" value="C:membrane"/>
    <property type="evidence" value="ECO:0007669"/>
    <property type="project" value="UniProtKB-SubCell"/>
</dbReference>
<dbReference type="AlphaFoldDB" id="B0CC94"/>
<dbReference type="Pfam" id="PF26002">
    <property type="entry name" value="Beta-barrel_AprE"/>
    <property type="match status" value="1"/>
</dbReference>
<dbReference type="RefSeq" id="WP_012162292.1">
    <property type="nucleotide sequence ID" value="NC_009925.1"/>
</dbReference>
<dbReference type="KEGG" id="amr:AM1_1758"/>
<keyword evidence="5 7" id="KW-0472">Membrane</keyword>
<dbReference type="Gene3D" id="2.40.30.170">
    <property type="match status" value="1"/>
</dbReference>
<dbReference type="eggNOG" id="COG0845">
    <property type="taxonomic scope" value="Bacteria"/>
</dbReference>
<proteinExistence type="inferred from homology"/>
<dbReference type="STRING" id="329726.AM1_1758"/>
<dbReference type="OrthoDB" id="424142at2"/>
<evidence type="ECO:0000256" key="5">
    <source>
        <dbReference type="ARBA" id="ARBA00023136"/>
    </source>
</evidence>
<dbReference type="Proteomes" id="UP000000268">
    <property type="component" value="Chromosome"/>
</dbReference>
<evidence type="ECO:0000256" key="7">
    <source>
        <dbReference type="SAM" id="Phobius"/>
    </source>
</evidence>
<dbReference type="Pfam" id="PF25917">
    <property type="entry name" value="BSH_RND"/>
    <property type="match status" value="1"/>
</dbReference>
<dbReference type="PRINTS" id="PR01490">
    <property type="entry name" value="RTXTOXIND"/>
</dbReference>
<evidence type="ECO:0000256" key="1">
    <source>
        <dbReference type="ARBA" id="ARBA00004167"/>
    </source>
</evidence>
<keyword evidence="6" id="KW-0175">Coiled coil</keyword>
<dbReference type="Gene3D" id="1.10.287.470">
    <property type="entry name" value="Helix hairpin bin"/>
    <property type="match status" value="1"/>
</dbReference>
<dbReference type="HOGENOM" id="CLU_023976_6_1_3"/>
<evidence type="ECO:0000259" key="9">
    <source>
        <dbReference type="Pfam" id="PF26002"/>
    </source>
</evidence>
<keyword evidence="4 7" id="KW-1133">Transmembrane helix</keyword>
<comment type="similarity">
    <text evidence="2">Belongs to the membrane fusion protein (MFP) (TC 8.A.1) family.</text>
</comment>
<protein>
    <submittedName>
        <fullName evidence="10">HlyD family secretion protein</fullName>
    </submittedName>
</protein>
<name>B0CC94_ACAM1</name>
<evidence type="ECO:0000313" key="11">
    <source>
        <dbReference type="Proteomes" id="UP000000268"/>
    </source>
</evidence>
<evidence type="ECO:0000256" key="4">
    <source>
        <dbReference type="ARBA" id="ARBA00022989"/>
    </source>
</evidence>
<keyword evidence="3 7" id="KW-0812">Transmembrane</keyword>
<organism evidence="10 11">
    <name type="scientific">Acaryochloris marina (strain MBIC 11017)</name>
    <dbReference type="NCBI Taxonomy" id="329726"/>
    <lineage>
        <taxon>Bacteria</taxon>
        <taxon>Bacillati</taxon>
        <taxon>Cyanobacteriota</taxon>
        <taxon>Cyanophyceae</taxon>
        <taxon>Acaryochloridales</taxon>
        <taxon>Acaryochloridaceae</taxon>
        <taxon>Acaryochloris</taxon>
    </lineage>
</organism>
<dbReference type="InterPro" id="IPR058625">
    <property type="entry name" value="MdtA-like_BSH"/>
</dbReference>
<feature type="domain" description="AprE-like beta-barrel" evidence="9">
    <location>
        <begin position="321"/>
        <end position="415"/>
    </location>
</feature>
<evidence type="ECO:0000256" key="6">
    <source>
        <dbReference type="SAM" id="Coils"/>
    </source>
</evidence>
<dbReference type="PANTHER" id="PTHR30386:SF26">
    <property type="entry name" value="TRANSPORT PROTEIN COMB"/>
    <property type="match status" value="1"/>
</dbReference>
<keyword evidence="11" id="KW-1185">Reference proteome</keyword>
<evidence type="ECO:0000259" key="8">
    <source>
        <dbReference type="Pfam" id="PF25917"/>
    </source>
</evidence>
<dbReference type="Gene3D" id="2.40.50.100">
    <property type="match status" value="2"/>
</dbReference>
<evidence type="ECO:0000256" key="3">
    <source>
        <dbReference type="ARBA" id="ARBA00022692"/>
    </source>
</evidence>